<proteinExistence type="predicted"/>
<protein>
    <submittedName>
        <fullName evidence="1">Uncharacterized protein</fullName>
    </submittedName>
</protein>
<keyword evidence="2" id="KW-1185">Reference proteome</keyword>
<gene>
    <name evidence="1" type="ORF">DFO65_105105</name>
</gene>
<accession>A0A366IKR1</accession>
<organism evidence="1 2">
    <name type="scientific">Brevibacterium celere</name>
    <dbReference type="NCBI Taxonomy" id="225845"/>
    <lineage>
        <taxon>Bacteria</taxon>
        <taxon>Bacillati</taxon>
        <taxon>Actinomycetota</taxon>
        <taxon>Actinomycetes</taxon>
        <taxon>Micrococcales</taxon>
        <taxon>Brevibacteriaceae</taxon>
        <taxon>Brevibacterium</taxon>
    </lineage>
</organism>
<reference evidence="1 2" key="1">
    <citation type="submission" date="2018-06" db="EMBL/GenBank/DDBJ databases">
        <title>Freshwater and sediment microbial communities from various areas in North America, analyzing microbe dynamics in response to fracking.</title>
        <authorList>
            <person name="Lamendella R."/>
        </authorList>
    </citation>
    <scope>NUCLEOTIDE SEQUENCE [LARGE SCALE GENOMIC DNA]</scope>
    <source>
        <strain evidence="1 2">3b_TX</strain>
    </source>
</reference>
<sequence>MTIRPKYISTFIVETRNLNPILGLGHRPELEQS</sequence>
<name>A0A366IKR1_9MICO</name>
<dbReference type="Proteomes" id="UP000253509">
    <property type="component" value="Unassembled WGS sequence"/>
</dbReference>
<evidence type="ECO:0000313" key="2">
    <source>
        <dbReference type="Proteomes" id="UP000253509"/>
    </source>
</evidence>
<dbReference type="EMBL" id="QNSB01000005">
    <property type="protein sequence ID" value="RBP71505.1"/>
    <property type="molecule type" value="Genomic_DNA"/>
</dbReference>
<comment type="caution">
    <text evidence="1">The sequence shown here is derived from an EMBL/GenBank/DDBJ whole genome shotgun (WGS) entry which is preliminary data.</text>
</comment>
<evidence type="ECO:0000313" key="1">
    <source>
        <dbReference type="EMBL" id="RBP71505.1"/>
    </source>
</evidence>
<dbReference type="AlphaFoldDB" id="A0A366IKR1"/>